<gene>
    <name evidence="2" type="ORF">L5515_013845</name>
</gene>
<dbReference type="EMBL" id="CP092621">
    <property type="protein sequence ID" value="UMM17156.1"/>
    <property type="molecule type" value="Genomic_DNA"/>
</dbReference>
<feature type="domain" description="ABC transporter" evidence="1">
    <location>
        <begin position="7"/>
        <end position="46"/>
    </location>
</feature>
<dbReference type="InterPro" id="IPR026082">
    <property type="entry name" value="ABCA"/>
</dbReference>
<dbReference type="Pfam" id="PF00005">
    <property type="entry name" value="ABC_tran"/>
    <property type="match status" value="1"/>
</dbReference>
<sequence length="204" mass="22674">MVLICIGMTDHADKKIQHCSGGQKRKISVGIALMSRSPCVMLDEPTVGIDPRARREIWDILHNMREKGNSSIVLTSHSMDECEALCTRIGILREGDMIAVGSSQELKSRFGNFYLMTMVLQSLEQSASVMGSVAVNWPEAVLKVEPSQANLNIVYQLPKPKGSKWSETFKQVEELAASLEVEDFMLSQATLEDAFIRLNSAQTR</sequence>
<evidence type="ECO:0000313" key="3">
    <source>
        <dbReference type="Proteomes" id="UP000829354"/>
    </source>
</evidence>
<dbReference type="PANTHER" id="PTHR19229">
    <property type="entry name" value="ATP-BINDING CASSETTE TRANSPORTER SUBFAMILY A ABCA"/>
    <property type="match status" value="1"/>
</dbReference>
<dbReference type="InterPro" id="IPR003439">
    <property type="entry name" value="ABC_transporter-like_ATP-bd"/>
</dbReference>
<organism evidence="2 3">
    <name type="scientific">Caenorhabditis briggsae</name>
    <dbReference type="NCBI Taxonomy" id="6238"/>
    <lineage>
        <taxon>Eukaryota</taxon>
        <taxon>Metazoa</taxon>
        <taxon>Ecdysozoa</taxon>
        <taxon>Nematoda</taxon>
        <taxon>Chromadorea</taxon>
        <taxon>Rhabditida</taxon>
        <taxon>Rhabditina</taxon>
        <taxon>Rhabditomorpha</taxon>
        <taxon>Rhabditoidea</taxon>
        <taxon>Rhabditidae</taxon>
        <taxon>Peloderinae</taxon>
        <taxon>Caenorhabditis</taxon>
    </lineage>
</organism>
<dbReference type="GO" id="GO:0005524">
    <property type="term" value="F:ATP binding"/>
    <property type="evidence" value="ECO:0007669"/>
    <property type="project" value="InterPro"/>
</dbReference>
<name>A0AAE9E9V7_CAEBR</name>
<evidence type="ECO:0000259" key="1">
    <source>
        <dbReference type="Pfam" id="PF00005"/>
    </source>
</evidence>
<dbReference type="PANTHER" id="PTHR19229:SF151">
    <property type="entry name" value="ABC TRANSPORTER DOMAIN-CONTAINING PROTEIN"/>
    <property type="match status" value="1"/>
</dbReference>
<reference evidence="2 3" key="1">
    <citation type="submission" date="2022-04" db="EMBL/GenBank/DDBJ databases">
        <title>Chromosome-level reference genomes for two strains of Caenorhabditis briggsae: an improved platform for comparative genomics.</title>
        <authorList>
            <person name="Stevens L."/>
            <person name="Andersen E."/>
        </authorList>
    </citation>
    <scope>NUCLEOTIDE SEQUENCE [LARGE SCALE GENOMIC DNA]</scope>
    <source>
        <strain evidence="2">VX34</strain>
        <tissue evidence="2">Whole-organism</tissue>
    </source>
</reference>
<dbReference type="GO" id="GO:0140359">
    <property type="term" value="F:ABC-type transporter activity"/>
    <property type="evidence" value="ECO:0007669"/>
    <property type="project" value="InterPro"/>
</dbReference>
<proteinExistence type="predicted"/>
<dbReference type="SUPFAM" id="SSF52540">
    <property type="entry name" value="P-loop containing nucleoside triphosphate hydrolases"/>
    <property type="match status" value="1"/>
</dbReference>
<dbReference type="Proteomes" id="UP000829354">
    <property type="component" value="Chromosome II"/>
</dbReference>
<protein>
    <recommendedName>
        <fullName evidence="1">ABC transporter domain-containing protein</fullName>
    </recommendedName>
</protein>
<accession>A0AAE9E9V7</accession>
<dbReference type="GO" id="GO:0016020">
    <property type="term" value="C:membrane"/>
    <property type="evidence" value="ECO:0007669"/>
    <property type="project" value="InterPro"/>
</dbReference>
<dbReference type="Gene3D" id="3.40.50.300">
    <property type="entry name" value="P-loop containing nucleotide triphosphate hydrolases"/>
    <property type="match status" value="1"/>
</dbReference>
<dbReference type="AlphaFoldDB" id="A0AAE9E9V7"/>
<keyword evidence="3" id="KW-1185">Reference proteome</keyword>
<evidence type="ECO:0000313" key="2">
    <source>
        <dbReference type="EMBL" id="UMM17156.1"/>
    </source>
</evidence>
<dbReference type="GO" id="GO:0016887">
    <property type="term" value="F:ATP hydrolysis activity"/>
    <property type="evidence" value="ECO:0007669"/>
    <property type="project" value="InterPro"/>
</dbReference>
<dbReference type="InterPro" id="IPR027417">
    <property type="entry name" value="P-loop_NTPase"/>
</dbReference>